<proteinExistence type="predicted"/>
<evidence type="ECO:0000313" key="3">
    <source>
        <dbReference type="EMBL" id="MCR8630290.1"/>
    </source>
</evidence>
<dbReference type="PROSITE" id="PS00101">
    <property type="entry name" value="HEXAPEP_TRANSFERASES"/>
    <property type="match status" value="1"/>
</dbReference>
<dbReference type="PANTHER" id="PTHR43300">
    <property type="entry name" value="ACETYLTRANSFERASE"/>
    <property type="match status" value="1"/>
</dbReference>
<dbReference type="InterPro" id="IPR018357">
    <property type="entry name" value="Hexapep_transf_CS"/>
</dbReference>
<reference evidence="3 4" key="1">
    <citation type="submission" date="2022-08" db="EMBL/GenBank/DDBJ databases">
        <title>Paenibacillus endoradicis sp. nov., Paenibacillus radicibacter sp. nov and Paenibacillus pararadicis sp. nov., three cold-adapted plant growth-promoting bacteria isolated from root of Larix gmelinii in Great Khingan.</title>
        <authorList>
            <person name="Xue H."/>
        </authorList>
    </citation>
    <scope>NUCLEOTIDE SEQUENCE [LARGE SCALE GENOMIC DNA]</scope>
    <source>
        <strain evidence="3 4">N5-1-1-5</strain>
    </source>
</reference>
<dbReference type="PANTHER" id="PTHR43300:SF11">
    <property type="entry name" value="ACETYLTRANSFERASE RV3034C-RELATED"/>
    <property type="match status" value="1"/>
</dbReference>
<evidence type="ECO:0000256" key="2">
    <source>
        <dbReference type="ARBA" id="ARBA00022737"/>
    </source>
</evidence>
<dbReference type="SUPFAM" id="SSF51161">
    <property type="entry name" value="Trimeric LpxA-like enzymes"/>
    <property type="match status" value="1"/>
</dbReference>
<keyword evidence="4" id="KW-1185">Reference proteome</keyword>
<keyword evidence="2" id="KW-0677">Repeat</keyword>
<dbReference type="InterPro" id="IPR017694">
    <property type="entry name" value="Phosphonate_tfrase_rpt"/>
</dbReference>
<comment type="caution">
    <text evidence="3">The sequence shown here is derived from an EMBL/GenBank/DDBJ whole genome shotgun (WGS) entry which is preliminary data.</text>
</comment>
<dbReference type="Proteomes" id="UP001300012">
    <property type="component" value="Unassembled WGS sequence"/>
</dbReference>
<evidence type="ECO:0000256" key="1">
    <source>
        <dbReference type="ARBA" id="ARBA00022679"/>
    </source>
</evidence>
<dbReference type="RefSeq" id="WP_258211909.1">
    <property type="nucleotide sequence ID" value="NZ_JANQBD010000002.1"/>
</dbReference>
<dbReference type="InterPro" id="IPR001451">
    <property type="entry name" value="Hexapep"/>
</dbReference>
<keyword evidence="1" id="KW-0808">Transferase</keyword>
<organism evidence="3 4">
    <name type="scientific">Paenibacillus radicis</name>
    <name type="common">ex Xue et al. 2023</name>
    <dbReference type="NCBI Taxonomy" id="2972489"/>
    <lineage>
        <taxon>Bacteria</taxon>
        <taxon>Bacillati</taxon>
        <taxon>Bacillota</taxon>
        <taxon>Bacilli</taxon>
        <taxon>Bacillales</taxon>
        <taxon>Paenibacillaceae</taxon>
        <taxon>Paenibacillus</taxon>
    </lineage>
</organism>
<evidence type="ECO:0000313" key="4">
    <source>
        <dbReference type="Proteomes" id="UP001300012"/>
    </source>
</evidence>
<accession>A0ABT1YC09</accession>
<dbReference type="Gene3D" id="2.160.10.10">
    <property type="entry name" value="Hexapeptide repeat proteins"/>
    <property type="match status" value="1"/>
</dbReference>
<dbReference type="InterPro" id="IPR050179">
    <property type="entry name" value="Trans_hexapeptide_repeat"/>
</dbReference>
<dbReference type="EMBL" id="JANQBD010000002">
    <property type="protein sequence ID" value="MCR8630290.1"/>
    <property type="molecule type" value="Genomic_DNA"/>
</dbReference>
<name>A0ABT1YC09_9BACL</name>
<protein>
    <submittedName>
        <fullName evidence="3">Acetyltransferase</fullName>
    </submittedName>
</protein>
<dbReference type="CDD" id="cd03349">
    <property type="entry name" value="LbH_XAT"/>
    <property type="match status" value="1"/>
</dbReference>
<gene>
    <name evidence="3" type="ORF">NV381_03640</name>
</gene>
<dbReference type="NCBIfam" id="TIGR03308">
    <property type="entry name" value="phn_thr-fam"/>
    <property type="match status" value="1"/>
</dbReference>
<dbReference type="InterPro" id="IPR011004">
    <property type="entry name" value="Trimer_LpxA-like_sf"/>
</dbReference>
<dbReference type="Pfam" id="PF00132">
    <property type="entry name" value="Hexapep"/>
    <property type="match status" value="1"/>
</dbReference>
<sequence length="210" mass="23848">MYSIHQTHASVKLSVEPRIHESSHIENSFAGEWASIGPGNSIIESRIGSYTYTMDEVTINYTEVGKFTSIASHVCLNPVNHPMDRVSQHHMTYRRTIFGFADTDDDDIFNWRRENRVTVGHDVWIGHGAIVMKGVRIGTGAVIGSGSVVTKDVEPYMVVAGVPAKPIKTRFPREIVDSLLQMAWWDWPRELLEERFLELNDIQSFIKKYG</sequence>